<proteinExistence type="inferred from homology"/>
<dbReference type="InterPro" id="IPR039104">
    <property type="entry name" value="6PGL"/>
</dbReference>
<evidence type="ECO:0000313" key="10">
    <source>
        <dbReference type="Proteomes" id="UP000243488"/>
    </source>
</evidence>
<comment type="pathway">
    <text evidence="3 7">Carbohydrate degradation; pentose phosphate pathway; D-ribulose 5-phosphate from D-glucose 6-phosphate (oxidative stage): step 2/3.</text>
</comment>
<evidence type="ECO:0000259" key="8">
    <source>
        <dbReference type="Pfam" id="PF01182"/>
    </source>
</evidence>
<evidence type="ECO:0000256" key="5">
    <source>
        <dbReference type="ARBA" id="ARBA00013198"/>
    </source>
</evidence>
<evidence type="ECO:0000256" key="1">
    <source>
        <dbReference type="ARBA" id="ARBA00000832"/>
    </source>
</evidence>
<dbReference type="UniPathway" id="UPA00115">
    <property type="reaction ID" value="UER00409"/>
</dbReference>
<dbReference type="GO" id="GO:0017057">
    <property type="term" value="F:6-phosphogluconolactonase activity"/>
    <property type="evidence" value="ECO:0007669"/>
    <property type="project" value="UniProtKB-UniRule"/>
</dbReference>
<dbReference type="PANTHER" id="PTHR11054:SF0">
    <property type="entry name" value="6-PHOSPHOGLUCONOLACTONASE"/>
    <property type="match status" value="1"/>
</dbReference>
<evidence type="ECO:0000256" key="6">
    <source>
        <dbReference type="ARBA" id="ARBA00020337"/>
    </source>
</evidence>
<dbReference type="InterPro" id="IPR037171">
    <property type="entry name" value="NagB/RpiA_transferase-like"/>
</dbReference>
<evidence type="ECO:0000256" key="7">
    <source>
        <dbReference type="RuleBase" id="RU365095"/>
    </source>
</evidence>
<dbReference type="InterPro" id="IPR005900">
    <property type="entry name" value="6-phosphogluconolactonase_DevB"/>
</dbReference>
<keyword evidence="10" id="KW-1185">Reference proteome</keyword>
<comment type="similarity">
    <text evidence="4 7">Belongs to the glucosamine/galactosamine-6-phosphate isomerase family. 6-phosphogluconolactonase subfamily.</text>
</comment>
<sequence length="236" mass="24870">MTLATLACASGVGLFQTAGPDELAAQLANRVAAALNTALAERGVASLALSGGRSPEPFLRHLATLPLDWARIRVTLVDERWVPVEHPDSNAGLLRRCLPQALETAQWMPLYQGISPQADAEQVDLHLAGWLPLDVVVLGMGNDGHTASLFPGMPGLAQALAVDAPQLCLAIPAQAGRAERLSLSGRALRTAGLQLLAISGDDKRRTLIRALESRDAGLPISAFLAPPLDIYYSPPG</sequence>
<dbReference type="EC" id="3.1.1.31" evidence="5 7"/>
<reference evidence="9 10" key="1">
    <citation type="submission" date="2017-03" db="EMBL/GenBank/DDBJ databases">
        <title>Complete genome sequence of the novel DNRA strain Pseudomonas sp. S-6-2 isolated from Chinese polluted river sediment. Journal of Biotechnology.</title>
        <authorList>
            <person name="Li J."/>
            <person name="Xiang F."/>
            <person name="Wang L."/>
            <person name="Xi L."/>
            <person name="Liu J."/>
        </authorList>
    </citation>
    <scope>NUCLEOTIDE SEQUENCE [LARGE SCALE GENOMIC DNA]</scope>
    <source>
        <strain evidence="9 10">S-6-2</strain>
    </source>
</reference>
<gene>
    <name evidence="7" type="primary">pgl</name>
    <name evidence="9" type="ORF">BVH74_17180</name>
</gene>
<dbReference type="GO" id="GO:0005975">
    <property type="term" value="P:carbohydrate metabolic process"/>
    <property type="evidence" value="ECO:0007669"/>
    <property type="project" value="UniProtKB-UniRule"/>
</dbReference>
<dbReference type="Gene3D" id="3.40.50.1360">
    <property type="match status" value="1"/>
</dbReference>
<keyword evidence="7" id="KW-0378">Hydrolase</keyword>
<dbReference type="Pfam" id="PF01182">
    <property type="entry name" value="Glucosamine_iso"/>
    <property type="match status" value="1"/>
</dbReference>
<dbReference type="CDD" id="cd01400">
    <property type="entry name" value="6PGL"/>
    <property type="match status" value="1"/>
</dbReference>
<protein>
    <recommendedName>
        <fullName evidence="6 7">6-phosphogluconolactonase</fullName>
        <shortName evidence="7">6PGL</shortName>
        <ecNumber evidence="5 7">3.1.1.31</ecNumber>
    </recommendedName>
</protein>
<dbReference type="RefSeq" id="WP_080051286.1">
    <property type="nucleotide sequence ID" value="NZ_CP020100.1"/>
</dbReference>
<evidence type="ECO:0000313" key="9">
    <source>
        <dbReference type="EMBL" id="AQZ96378.1"/>
    </source>
</evidence>
<dbReference type="PANTHER" id="PTHR11054">
    <property type="entry name" value="6-PHOSPHOGLUCONOLACTONASE"/>
    <property type="match status" value="1"/>
</dbReference>
<dbReference type="GO" id="GO:0006098">
    <property type="term" value="P:pentose-phosphate shunt"/>
    <property type="evidence" value="ECO:0007669"/>
    <property type="project" value="UniProtKB-UniPathway"/>
</dbReference>
<dbReference type="STRING" id="1931241.BVH74_17180"/>
<accession>A0A1V0B8V9</accession>
<dbReference type="AlphaFoldDB" id="A0A1V0B8V9"/>
<comment type="catalytic activity">
    <reaction evidence="1 7">
        <text>6-phospho-D-glucono-1,5-lactone + H2O = 6-phospho-D-gluconate + H(+)</text>
        <dbReference type="Rhea" id="RHEA:12556"/>
        <dbReference type="ChEBI" id="CHEBI:15377"/>
        <dbReference type="ChEBI" id="CHEBI:15378"/>
        <dbReference type="ChEBI" id="CHEBI:57955"/>
        <dbReference type="ChEBI" id="CHEBI:58759"/>
        <dbReference type="EC" id="3.1.1.31"/>
    </reaction>
</comment>
<dbReference type="NCBIfam" id="TIGR01198">
    <property type="entry name" value="pgl"/>
    <property type="match status" value="1"/>
</dbReference>
<evidence type="ECO:0000256" key="4">
    <source>
        <dbReference type="ARBA" id="ARBA00010662"/>
    </source>
</evidence>
<comment type="function">
    <text evidence="2 7">Hydrolysis of 6-phosphogluconolactone to 6-phosphogluconate.</text>
</comment>
<dbReference type="InterPro" id="IPR006148">
    <property type="entry name" value="Glc/Gal-6P_isomerase"/>
</dbReference>
<evidence type="ECO:0000256" key="3">
    <source>
        <dbReference type="ARBA" id="ARBA00004961"/>
    </source>
</evidence>
<organism evidence="9 10">
    <name type="scientific">Halopseudomonas phragmitis</name>
    <dbReference type="NCBI Taxonomy" id="1931241"/>
    <lineage>
        <taxon>Bacteria</taxon>
        <taxon>Pseudomonadati</taxon>
        <taxon>Pseudomonadota</taxon>
        <taxon>Gammaproteobacteria</taxon>
        <taxon>Pseudomonadales</taxon>
        <taxon>Pseudomonadaceae</taxon>
        <taxon>Halopseudomonas</taxon>
    </lineage>
</organism>
<name>A0A1V0B8V9_9GAMM</name>
<feature type="domain" description="Glucosamine/galactosamine-6-phosphate isomerase" evidence="8">
    <location>
        <begin position="20"/>
        <end position="223"/>
    </location>
</feature>
<dbReference type="SUPFAM" id="SSF100950">
    <property type="entry name" value="NagB/RpiA/CoA transferase-like"/>
    <property type="match status" value="1"/>
</dbReference>
<dbReference type="Proteomes" id="UP000243488">
    <property type="component" value="Chromosome"/>
</dbReference>
<dbReference type="KEGG" id="ppha:BVH74_17180"/>
<dbReference type="EMBL" id="CP020100">
    <property type="protein sequence ID" value="AQZ96378.1"/>
    <property type="molecule type" value="Genomic_DNA"/>
</dbReference>
<evidence type="ECO:0000256" key="2">
    <source>
        <dbReference type="ARBA" id="ARBA00002681"/>
    </source>
</evidence>